<feature type="region of interest" description="Disordered" evidence="2">
    <location>
        <begin position="441"/>
        <end position="474"/>
    </location>
</feature>
<evidence type="ECO:0000313" key="4">
    <source>
        <dbReference type="Proteomes" id="UP001206925"/>
    </source>
</evidence>
<organism evidence="3 4">
    <name type="scientific">Ambrosia artemisiifolia</name>
    <name type="common">Common ragweed</name>
    <dbReference type="NCBI Taxonomy" id="4212"/>
    <lineage>
        <taxon>Eukaryota</taxon>
        <taxon>Viridiplantae</taxon>
        <taxon>Streptophyta</taxon>
        <taxon>Embryophyta</taxon>
        <taxon>Tracheophyta</taxon>
        <taxon>Spermatophyta</taxon>
        <taxon>Magnoliopsida</taxon>
        <taxon>eudicotyledons</taxon>
        <taxon>Gunneridae</taxon>
        <taxon>Pentapetalae</taxon>
        <taxon>asterids</taxon>
        <taxon>campanulids</taxon>
        <taxon>Asterales</taxon>
        <taxon>Asteraceae</taxon>
        <taxon>Asteroideae</taxon>
        <taxon>Heliantheae alliance</taxon>
        <taxon>Heliantheae</taxon>
        <taxon>Ambrosia</taxon>
    </lineage>
</organism>
<dbReference type="EMBL" id="JAMZMK010006098">
    <property type="protein sequence ID" value="KAI7750683.1"/>
    <property type="molecule type" value="Genomic_DNA"/>
</dbReference>
<feature type="compositionally biased region" description="Polar residues" evidence="2">
    <location>
        <begin position="406"/>
        <end position="415"/>
    </location>
</feature>
<feature type="compositionally biased region" description="Low complexity" evidence="2">
    <location>
        <begin position="1"/>
        <end position="14"/>
    </location>
</feature>
<reference evidence="3" key="1">
    <citation type="submission" date="2022-06" db="EMBL/GenBank/DDBJ databases">
        <title>Uncovering the hologenomic basis of an extraordinary plant invasion.</title>
        <authorList>
            <person name="Bieker V.C."/>
            <person name="Martin M.D."/>
            <person name="Gilbert T."/>
            <person name="Hodgins K."/>
            <person name="Battlay P."/>
            <person name="Petersen B."/>
            <person name="Wilson J."/>
        </authorList>
    </citation>
    <scope>NUCLEOTIDE SEQUENCE</scope>
    <source>
        <strain evidence="3">AA19_3_7</strain>
        <tissue evidence="3">Leaf</tissue>
    </source>
</reference>
<accession>A0AAD5CYG4</accession>
<protein>
    <submittedName>
        <fullName evidence="3">Uncharacterized protein</fullName>
    </submittedName>
</protein>
<proteinExistence type="inferred from homology"/>
<dbReference type="AlphaFoldDB" id="A0AAD5CYG4"/>
<feature type="compositionally biased region" description="Low complexity" evidence="2">
    <location>
        <begin position="50"/>
        <end position="66"/>
    </location>
</feature>
<feature type="region of interest" description="Disordered" evidence="2">
    <location>
        <begin position="372"/>
        <end position="425"/>
    </location>
</feature>
<gene>
    <name evidence="3" type="ORF">M8C21_029527</name>
</gene>
<dbReference type="PANTHER" id="PTHR43049:SF1">
    <property type="entry name" value="EARLY ENDOSOME ANTIGEN"/>
    <property type="match status" value="1"/>
</dbReference>
<dbReference type="Proteomes" id="UP001206925">
    <property type="component" value="Unassembled WGS sequence"/>
</dbReference>
<dbReference type="InterPro" id="IPR011993">
    <property type="entry name" value="PH-like_dom_sf"/>
</dbReference>
<feature type="region of interest" description="Disordered" evidence="2">
    <location>
        <begin position="1"/>
        <end position="71"/>
    </location>
</feature>
<dbReference type="Gene3D" id="2.30.29.30">
    <property type="entry name" value="Pleckstrin-homology domain (PH domain)/Phosphotyrosine-binding domain (PTB)"/>
    <property type="match status" value="1"/>
</dbReference>
<evidence type="ECO:0000313" key="3">
    <source>
        <dbReference type="EMBL" id="KAI7750683.1"/>
    </source>
</evidence>
<feature type="compositionally biased region" description="Polar residues" evidence="2">
    <location>
        <begin position="459"/>
        <end position="474"/>
    </location>
</feature>
<name>A0AAD5CYG4_AMBAR</name>
<dbReference type="Pfam" id="PF01650">
    <property type="entry name" value="Peptidase_C13"/>
    <property type="match status" value="1"/>
</dbReference>
<dbReference type="InterPro" id="IPR001096">
    <property type="entry name" value="Peptidase_C13"/>
</dbReference>
<feature type="compositionally biased region" description="Basic and acidic residues" evidence="2">
    <location>
        <begin position="17"/>
        <end position="31"/>
    </location>
</feature>
<evidence type="ECO:0000256" key="1">
    <source>
        <dbReference type="ARBA" id="ARBA00009941"/>
    </source>
</evidence>
<dbReference type="GO" id="GO:0008233">
    <property type="term" value="F:peptidase activity"/>
    <property type="evidence" value="ECO:0007669"/>
    <property type="project" value="InterPro"/>
</dbReference>
<sequence length="474" mass="51770">MEEETVASSEVAVTKVIEVRGDNSSEVKSRDIGSTLTTTSKRKSKKNVESSPTLAAAPTPSSSSNTRNQAPDGSFVTSIKFIMGLALVSAIIGGDGTNMNNNRPVKGGIGKAVNSGPNDLIFIFYFDHGGQDIVYVSPRREPRRDEDGTEASLDKIKRQLASGSGGHLLQGPLLKRSETIRKWNERWVILDPTTGKMEYKYRRNDPNIKGTIWTAQLVLRAHKEAVNSLAGNSNAKLGTVSAVVTAANTTALESSKEIEAAMQISRRNALGSVMNKTPDAPLDDFTIMKETLRVKDEELQNLARDIRARESTIKEIAEKLTETAEAAESAASAVHMLDEQRRIATSEVDLCKKELEKQGVSYRMMEENTKQVTEERGESCSASDAQPLTKHVHPSEHNVDKACLSDSRNTPSVDQTGIRPVNGGEWNDIEATEARIADVREITPDTEGNSLDIPVLLQPNDTQQEQTSGSYHQP</sequence>
<dbReference type="GO" id="GO:0006508">
    <property type="term" value="P:proteolysis"/>
    <property type="evidence" value="ECO:0007669"/>
    <property type="project" value="InterPro"/>
</dbReference>
<dbReference type="SUPFAM" id="SSF50729">
    <property type="entry name" value="PH domain-like"/>
    <property type="match status" value="1"/>
</dbReference>
<comment type="similarity">
    <text evidence="1">Belongs to the peptidase C13 family.</text>
</comment>
<evidence type="ECO:0000256" key="2">
    <source>
        <dbReference type="SAM" id="MobiDB-lite"/>
    </source>
</evidence>
<keyword evidence="4" id="KW-1185">Reference proteome</keyword>
<comment type="caution">
    <text evidence="3">The sequence shown here is derived from an EMBL/GenBank/DDBJ whole genome shotgun (WGS) entry which is preliminary data.</text>
</comment>
<dbReference type="PANTHER" id="PTHR43049">
    <property type="entry name" value="EARLY ENDOSOME ANTIGEN"/>
    <property type="match status" value="1"/>
</dbReference>